<dbReference type="EMBL" id="CM039426">
    <property type="protein sequence ID" value="KAI4357650.1"/>
    <property type="molecule type" value="Genomic_DNA"/>
</dbReference>
<gene>
    <name evidence="1" type="ORF">L6164_001584</name>
</gene>
<accession>A0ACB9QH41</accession>
<evidence type="ECO:0000313" key="1">
    <source>
        <dbReference type="EMBL" id="KAI4357650.1"/>
    </source>
</evidence>
<dbReference type="Proteomes" id="UP000828941">
    <property type="component" value="Chromosome 1"/>
</dbReference>
<name>A0ACB9QH41_BAUVA</name>
<protein>
    <submittedName>
        <fullName evidence="1">Uncharacterized protein</fullName>
    </submittedName>
</protein>
<organism evidence="1 2">
    <name type="scientific">Bauhinia variegata</name>
    <name type="common">Purple orchid tree</name>
    <name type="synonym">Phanera variegata</name>
    <dbReference type="NCBI Taxonomy" id="167791"/>
    <lineage>
        <taxon>Eukaryota</taxon>
        <taxon>Viridiplantae</taxon>
        <taxon>Streptophyta</taxon>
        <taxon>Embryophyta</taxon>
        <taxon>Tracheophyta</taxon>
        <taxon>Spermatophyta</taxon>
        <taxon>Magnoliopsida</taxon>
        <taxon>eudicotyledons</taxon>
        <taxon>Gunneridae</taxon>
        <taxon>Pentapetalae</taxon>
        <taxon>rosids</taxon>
        <taxon>fabids</taxon>
        <taxon>Fabales</taxon>
        <taxon>Fabaceae</taxon>
        <taxon>Cercidoideae</taxon>
        <taxon>Cercideae</taxon>
        <taxon>Bauhiniinae</taxon>
        <taxon>Bauhinia</taxon>
    </lineage>
</organism>
<reference evidence="1 2" key="1">
    <citation type="journal article" date="2022" name="DNA Res.">
        <title>Chromosomal-level genome assembly of the orchid tree Bauhinia variegata (Leguminosae; Cercidoideae) supports the allotetraploid origin hypothesis of Bauhinia.</title>
        <authorList>
            <person name="Zhong Y."/>
            <person name="Chen Y."/>
            <person name="Zheng D."/>
            <person name="Pang J."/>
            <person name="Liu Y."/>
            <person name="Luo S."/>
            <person name="Meng S."/>
            <person name="Qian L."/>
            <person name="Wei D."/>
            <person name="Dai S."/>
            <person name="Zhou R."/>
        </authorList>
    </citation>
    <scope>NUCLEOTIDE SEQUENCE [LARGE SCALE GENOMIC DNA]</scope>
    <source>
        <strain evidence="1">BV-YZ2020</strain>
    </source>
</reference>
<proteinExistence type="predicted"/>
<keyword evidence="2" id="KW-1185">Reference proteome</keyword>
<evidence type="ECO:0000313" key="2">
    <source>
        <dbReference type="Proteomes" id="UP000828941"/>
    </source>
</evidence>
<sequence>MNFSKLASMLFSFWFICQNLILLFSSNLTCFQPSGVAATLGNQTDHLALLKFKATISKDPYGTLGSWNSSSHFCTWNGIICSHRHERVTVLNLQGYGLHGLISPHLGNLSFLRILNLQNNNFNGEIPRELGRLLRLQELMLTNNTLAGNIPTNLTSCSQLKGLYLGKNNVTGKIPKEIDSLSKLERLFLSTNMLTSQIPNSIGLQFLDLSQNKLSGSIPQPLQGISTLEYLNISFNMLDGEVPTKGVFRNASSVAVTGNIKLCGGISELQLPPCPMKAMIKRKRQHFKLIVVIICVVVFLLLLSSILAIYCLRKRNRKSSSYSPTIDLFSKVSYQSLYHATDGFSDSNLIGSGSFGYVYKGRLESEEEVVPIKVLNLQRQGADKSFITECNALRNVRHRNLIKILTCCSSIDYKGQTFKALVFEYLTNGCLENWLHGTKIAQQARTVDLGRRLNIAIDIASALHYLHIECEQPIIHCDLKPSNILLDDDMVAHVGDFGLARLLSTIIGTSDKQTSTIGIKGTVGYAPRDNLSQIIDPALLPREFQQTTTAPADAEIDLENPTPLHPNVRKCLLSLCRIGLACSVESPNERMNVVDVTVELNLIKKAFLADGIIGGRAHVAETSEGF</sequence>
<comment type="caution">
    <text evidence="1">The sequence shown here is derived from an EMBL/GenBank/DDBJ whole genome shotgun (WGS) entry which is preliminary data.</text>
</comment>